<name>A0A1T4UB54_9GAMM</name>
<dbReference type="InterPro" id="IPR036388">
    <property type="entry name" value="WH-like_DNA-bd_sf"/>
</dbReference>
<sequence length="74" mass="8642">MILIELKQYIIDHPNCSRKEMAKAFSLSEDGVDAMLTVWAKKGMLKTTVRRKGREETLHYHWVQKDELGLLVIQ</sequence>
<protein>
    <submittedName>
        <fullName evidence="2">Putative ferrous iron transport protein C</fullName>
    </submittedName>
</protein>
<keyword evidence="3" id="KW-1185">Reference proteome</keyword>
<evidence type="ECO:0000313" key="3">
    <source>
        <dbReference type="Proteomes" id="UP000190162"/>
    </source>
</evidence>
<feature type="domain" description="Transcriptional regulator HTH-type FeoC" evidence="1">
    <location>
        <begin position="2"/>
        <end position="47"/>
    </location>
</feature>
<organism evidence="2 3">
    <name type="scientific">Enterovibrio nigricans DSM 22720</name>
    <dbReference type="NCBI Taxonomy" id="1121868"/>
    <lineage>
        <taxon>Bacteria</taxon>
        <taxon>Pseudomonadati</taxon>
        <taxon>Pseudomonadota</taxon>
        <taxon>Gammaproteobacteria</taxon>
        <taxon>Vibrionales</taxon>
        <taxon>Vibrionaceae</taxon>
        <taxon>Enterovibrio</taxon>
    </lineage>
</organism>
<dbReference type="RefSeq" id="WP_078751645.1">
    <property type="nucleotide sequence ID" value="NZ_FUXU01000010.1"/>
</dbReference>
<dbReference type="InterPro" id="IPR015102">
    <property type="entry name" value="Tscrpt_reg_HTH_FeoC"/>
</dbReference>
<dbReference type="Proteomes" id="UP000190162">
    <property type="component" value="Unassembled WGS sequence"/>
</dbReference>
<accession>A0A1T4UB54</accession>
<dbReference type="SUPFAM" id="SSF46785">
    <property type="entry name" value="Winged helix' DNA-binding domain"/>
    <property type="match status" value="1"/>
</dbReference>
<proteinExistence type="predicted"/>
<dbReference type="OrthoDB" id="467062at2"/>
<dbReference type="AlphaFoldDB" id="A0A1T4UB54"/>
<dbReference type="Pfam" id="PF09012">
    <property type="entry name" value="FeoC"/>
    <property type="match status" value="1"/>
</dbReference>
<reference evidence="3" key="1">
    <citation type="submission" date="2017-02" db="EMBL/GenBank/DDBJ databases">
        <authorList>
            <person name="Varghese N."/>
            <person name="Submissions S."/>
        </authorList>
    </citation>
    <scope>NUCLEOTIDE SEQUENCE [LARGE SCALE GENOMIC DNA]</scope>
    <source>
        <strain evidence="3">DSM 22720</strain>
    </source>
</reference>
<dbReference type="EMBL" id="FUXU01000010">
    <property type="protein sequence ID" value="SKA49721.1"/>
    <property type="molecule type" value="Genomic_DNA"/>
</dbReference>
<gene>
    <name evidence="2" type="ORF">SAMN02745132_01197</name>
</gene>
<evidence type="ECO:0000259" key="1">
    <source>
        <dbReference type="Pfam" id="PF09012"/>
    </source>
</evidence>
<dbReference type="Gene3D" id="1.10.10.10">
    <property type="entry name" value="Winged helix-like DNA-binding domain superfamily/Winged helix DNA-binding domain"/>
    <property type="match status" value="1"/>
</dbReference>
<dbReference type="InterPro" id="IPR036390">
    <property type="entry name" value="WH_DNA-bd_sf"/>
</dbReference>
<evidence type="ECO:0000313" key="2">
    <source>
        <dbReference type="EMBL" id="SKA49721.1"/>
    </source>
</evidence>